<evidence type="ECO:0000256" key="1">
    <source>
        <dbReference type="SAM" id="MobiDB-lite"/>
    </source>
</evidence>
<dbReference type="Ensembl" id="ENSCABT00000013769.1">
    <property type="protein sequence ID" value="ENSCABP00000012563.1"/>
    <property type="gene ID" value="ENSCABG00000009413.1"/>
</dbReference>
<sequence length="156" mass="16941">RCSCGREMALVRCRGLHLHTHTHTASRTQSMSLAPGHLQKAMRAVNGARLVLLAVNWRMPSAPRSTRESSRDSPAAGSTRPPLEPGSLFNNSPAATIGVDLLAKTPLHQSPAATIPRPERWGPTITGQGQKSHWGVIMGAHELSLRAWGSRTRVHR</sequence>
<dbReference type="Proteomes" id="UP000694404">
    <property type="component" value="Unplaced"/>
</dbReference>
<proteinExistence type="predicted"/>
<organism evidence="2 3">
    <name type="scientific">Chelonoidis abingdonii</name>
    <name type="common">Abingdon island giant tortoise</name>
    <name type="synonym">Testudo abingdonii</name>
    <dbReference type="NCBI Taxonomy" id="106734"/>
    <lineage>
        <taxon>Eukaryota</taxon>
        <taxon>Metazoa</taxon>
        <taxon>Chordata</taxon>
        <taxon>Craniata</taxon>
        <taxon>Vertebrata</taxon>
        <taxon>Euteleostomi</taxon>
        <taxon>Archelosauria</taxon>
        <taxon>Testudinata</taxon>
        <taxon>Testudines</taxon>
        <taxon>Cryptodira</taxon>
        <taxon>Durocryptodira</taxon>
        <taxon>Testudinoidea</taxon>
        <taxon>Testudinidae</taxon>
        <taxon>Chelonoidis</taxon>
    </lineage>
</organism>
<protein>
    <submittedName>
        <fullName evidence="2">Uncharacterized protein</fullName>
    </submittedName>
</protein>
<accession>A0A8C0GQ50</accession>
<feature type="region of interest" description="Disordered" evidence="1">
    <location>
        <begin position="61"/>
        <end position="90"/>
    </location>
</feature>
<keyword evidence="3" id="KW-1185">Reference proteome</keyword>
<reference evidence="2" key="1">
    <citation type="submission" date="2025-08" db="UniProtKB">
        <authorList>
            <consortium name="Ensembl"/>
        </authorList>
    </citation>
    <scope>IDENTIFICATION</scope>
</reference>
<evidence type="ECO:0000313" key="3">
    <source>
        <dbReference type="Proteomes" id="UP000694404"/>
    </source>
</evidence>
<evidence type="ECO:0000313" key="2">
    <source>
        <dbReference type="Ensembl" id="ENSCABP00000012563.1"/>
    </source>
</evidence>
<feature type="region of interest" description="Disordered" evidence="1">
    <location>
        <begin position="110"/>
        <end position="130"/>
    </location>
</feature>
<dbReference type="AlphaFoldDB" id="A0A8C0GQ50"/>
<reference evidence="2" key="2">
    <citation type="submission" date="2025-09" db="UniProtKB">
        <authorList>
            <consortium name="Ensembl"/>
        </authorList>
    </citation>
    <scope>IDENTIFICATION</scope>
</reference>
<name>A0A8C0GQ50_CHEAB</name>